<protein>
    <submittedName>
        <fullName evidence="1">Uncharacterized protein</fullName>
    </submittedName>
</protein>
<sequence>MTFLLNEDKAIKAKLAGITVSDAKNASRPVGVWFGQPDIEVRDQAYPYLTLDLVDISEAKDRNNRGFGYLPYTPEGEDDTQEYFTELPIPVDIDYQVTSYARQPLHDRQIISRILYNILPFRYGTLEIPEDNTLRRVELLGYTKRDTTEQGKRLFVNVFSIRVNSELLSTQIAAAVPVATVNTTTNESINESVTPPA</sequence>
<accession>A0A6J5N6S1</accession>
<reference evidence="1" key="1">
    <citation type="submission" date="2020-04" db="EMBL/GenBank/DDBJ databases">
        <authorList>
            <person name="Chiriac C."/>
            <person name="Salcher M."/>
            <person name="Ghai R."/>
            <person name="Kavagutti S V."/>
        </authorList>
    </citation>
    <scope>NUCLEOTIDE SEQUENCE</scope>
</reference>
<organism evidence="1">
    <name type="scientific">uncultured Caudovirales phage</name>
    <dbReference type="NCBI Taxonomy" id="2100421"/>
    <lineage>
        <taxon>Viruses</taxon>
        <taxon>Duplodnaviria</taxon>
        <taxon>Heunggongvirae</taxon>
        <taxon>Uroviricota</taxon>
        <taxon>Caudoviricetes</taxon>
        <taxon>Peduoviridae</taxon>
        <taxon>Maltschvirus</taxon>
        <taxon>Maltschvirus maltsch</taxon>
    </lineage>
</organism>
<proteinExistence type="predicted"/>
<name>A0A6J5N6S1_9CAUD</name>
<gene>
    <name evidence="1" type="ORF">UFOVP621_31</name>
</gene>
<dbReference type="EMBL" id="LR796586">
    <property type="protein sequence ID" value="CAB4152850.1"/>
    <property type="molecule type" value="Genomic_DNA"/>
</dbReference>
<evidence type="ECO:0000313" key="1">
    <source>
        <dbReference type="EMBL" id="CAB4152850.1"/>
    </source>
</evidence>